<comment type="caution">
    <text evidence="1">The sequence shown here is derived from an EMBL/GenBank/DDBJ whole genome shotgun (WGS) entry which is preliminary data.</text>
</comment>
<name>A0A834P6W8_VESPE</name>
<dbReference type="AlphaFoldDB" id="A0A834P6W8"/>
<keyword evidence="2" id="KW-1185">Reference proteome</keyword>
<dbReference type="Proteomes" id="UP000600918">
    <property type="component" value="Unassembled WGS sequence"/>
</dbReference>
<protein>
    <submittedName>
        <fullName evidence="1">Uncharacterized protein</fullName>
    </submittedName>
</protein>
<evidence type="ECO:0000313" key="1">
    <source>
        <dbReference type="EMBL" id="KAF7431265.1"/>
    </source>
</evidence>
<reference evidence="1" key="1">
    <citation type="journal article" date="2020" name="G3 (Bethesda)">
        <title>High-Quality Assemblies for Three Invasive Social Wasps from the &lt;i&gt;Vespula&lt;/i&gt; Genus.</title>
        <authorList>
            <person name="Harrop T.W.R."/>
            <person name="Guhlin J."/>
            <person name="McLaughlin G.M."/>
            <person name="Permina E."/>
            <person name="Stockwell P."/>
            <person name="Gilligan J."/>
            <person name="Le Lec M.F."/>
            <person name="Gruber M.A.M."/>
            <person name="Quinn O."/>
            <person name="Lovegrove M."/>
            <person name="Duncan E.J."/>
            <person name="Remnant E.J."/>
            <person name="Van Eeckhoven J."/>
            <person name="Graham B."/>
            <person name="Knapp R.A."/>
            <person name="Langford K.W."/>
            <person name="Kronenberg Z."/>
            <person name="Press M.O."/>
            <person name="Eacker S.M."/>
            <person name="Wilson-Rankin E.E."/>
            <person name="Purcell J."/>
            <person name="Lester P.J."/>
            <person name="Dearden P.K."/>
        </authorList>
    </citation>
    <scope>NUCLEOTIDE SEQUENCE</scope>
    <source>
        <strain evidence="1">Volc-1</strain>
    </source>
</reference>
<organism evidence="1 2">
    <name type="scientific">Vespula pensylvanica</name>
    <name type="common">Western yellow jacket</name>
    <name type="synonym">Wasp</name>
    <dbReference type="NCBI Taxonomy" id="30213"/>
    <lineage>
        <taxon>Eukaryota</taxon>
        <taxon>Metazoa</taxon>
        <taxon>Ecdysozoa</taxon>
        <taxon>Arthropoda</taxon>
        <taxon>Hexapoda</taxon>
        <taxon>Insecta</taxon>
        <taxon>Pterygota</taxon>
        <taxon>Neoptera</taxon>
        <taxon>Endopterygota</taxon>
        <taxon>Hymenoptera</taxon>
        <taxon>Apocrita</taxon>
        <taxon>Aculeata</taxon>
        <taxon>Vespoidea</taxon>
        <taxon>Vespidae</taxon>
        <taxon>Vespinae</taxon>
        <taxon>Vespula</taxon>
    </lineage>
</organism>
<gene>
    <name evidence="1" type="ORF">H0235_004189</name>
</gene>
<evidence type="ECO:0000313" key="2">
    <source>
        <dbReference type="Proteomes" id="UP000600918"/>
    </source>
</evidence>
<proteinExistence type="predicted"/>
<sequence>MYYELLTPGQTVIADQSIFEIQSALIKKTSTNSHKLTNYCSLVWDTICCPIFKKVGLVSKDVSFSRSEIKRLAKKRSECTLHVDCPLANGCNDSELIQYALLTLT</sequence>
<dbReference type="EMBL" id="JACSDY010000003">
    <property type="protein sequence ID" value="KAF7431265.1"/>
    <property type="molecule type" value="Genomic_DNA"/>
</dbReference>
<accession>A0A834P6W8</accession>